<evidence type="ECO:0000313" key="2">
    <source>
        <dbReference type="EMBL" id="TGE12828.1"/>
    </source>
</evidence>
<accession>A0A4Z0PFR7</accession>
<reference evidence="2 3" key="1">
    <citation type="submission" date="2019-04" db="EMBL/GenBank/DDBJ databases">
        <authorList>
            <person name="Feng G."/>
            <person name="Zhang J."/>
            <person name="Zhu H."/>
        </authorList>
    </citation>
    <scope>NUCLEOTIDE SEQUENCE [LARGE SCALE GENOMIC DNA]</scope>
    <source>
        <strain evidence="2 3">JCM 17223</strain>
    </source>
</reference>
<keyword evidence="1" id="KW-1133">Transmembrane helix</keyword>
<keyword evidence="1" id="KW-0472">Membrane</keyword>
<dbReference type="EMBL" id="SRLD01000061">
    <property type="protein sequence ID" value="TGE12828.1"/>
    <property type="molecule type" value="Genomic_DNA"/>
</dbReference>
<keyword evidence="3" id="KW-1185">Reference proteome</keyword>
<dbReference type="AlphaFoldDB" id="A0A4Z0PFR7"/>
<sequence>MHLNSAAPTADTPLVPTGKKPGRWRYWTGGMVLSLLLLVGIAVAFLDPWLRRMLEKQVAEQSQGRYQLRIGELHTSLWSRAMRIQNIELRPAKNNQLWQQTTLPRLLATIEEVRISGVGLGALLRGTLVPIDTVRVAGLRLRALQLPKANPNAKPLHEQLPARIPGLRIGYVSVLNVRAAYGSGRVPQTSVRRASFTAQDVLLSAAGATDTLRLGYASSFGVQVSGALGTVAEHRLRVGAVRYSSQRQQLTVDSLRVWSLRAMEQPGPVVRVRLALPHLRLTGLSAQALRRREVRLDSVSVVKPWLAATPPTQPPPALHHVLASYLRHVAVAHLRVSGGTLRLLGIRAKPQVQDIRLGADDMLVTAAGATDASRIWYARSWELRTGRVQTAVSAPVYWLGLQGTELITRTGVLRATGITLRPTMTPTALARYKRHQTPHITVRAPVLAVTGLDFGALTRRGALLARQVEVRNVRVLIAGDGRFPLNPKFSMVTQESLAKLPVRLNVRRVVLANSSIGTSYIGPKTQREGSITFNRINATLTNLTNDPRLMTAAAPLVGQASGWLQNSWNVRIAVRIPLLDPAGAHSGEGTFGPGSITLLNTMTEPTRLARFESGTVRRATVRFTGNRQQITGTMRAEYSDLKLALLSQAGGPDQKTLLTKVGSTLLNGIVIRDQNPRGLGPDKLKLGSMQSRRDQRVSVFSLWRQGLVSGLLNSIGAPQKLAQTISEQP</sequence>
<protein>
    <recommendedName>
        <fullName evidence="4">DUF748 domain-containing protein</fullName>
    </recommendedName>
</protein>
<comment type="caution">
    <text evidence="2">The sequence shown here is derived from an EMBL/GenBank/DDBJ whole genome shotgun (WGS) entry which is preliminary data.</text>
</comment>
<evidence type="ECO:0008006" key="4">
    <source>
        <dbReference type="Google" id="ProtNLM"/>
    </source>
</evidence>
<dbReference type="OrthoDB" id="844215at2"/>
<feature type="transmembrane region" description="Helical" evidence="1">
    <location>
        <begin position="24"/>
        <end position="46"/>
    </location>
</feature>
<keyword evidence="1" id="KW-0812">Transmembrane</keyword>
<evidence type="ECO:0000256" key="1">
    <source>
        <dbReference type="SAM" id="Phobius"/>
    </source>
</evidence>
<proteinExistence type="predicted"/>
<name>A0A4Z0PFR7_9BACT</name>
<gene>
    <name evidence="2" type="ORF">E5J99_19890</name>
</gene>
<dbReference type="Proteomes" id="UP000297739">
    <property type="component" value="Unassembled WGS sequence"/>
</dbReference>
<organism evidence="2 3">
    <name type="scientific">Hymenobacter elongatus</name>
    <dbReference type="NCBI Taxonomy" id="877208"/>
    <lineage>
        <taxon>Bacteria</taxon>
        <taxon>Pseudomonadati</taxon>
        <taxon>Bacteroidota</taxon>
        <taxon>Cytophagia</taxon>
        <taxon>Cytophagales</taxon>
        <taxon>Hymenobacteraceae</taxon>
        <taxon>Hymenobacter</taxon>
    </lineage>
</organism>
<evidence type="ECO:0000313" key="3">
    <source>
        <dbReference type="Proteomes" id="UP000297739"/>
    </source>
</evidence>